<evidence type="ECO:0000313" key="1">
    <source>
        <dbReference type="EMBL" id="MBW95470.1"/>
    </source>
</evidence>
<protein>
    <submittedName>
        <fullName evidence="1">Protein argonaute 4A-like</fullName>
    </submittedName>
</protein>
<sequence>MKVGRQNSPLLLHKKTTILSFSRLALQTMFLQFGIVKTLTIEFANQT</sequence>
<organism evidence="1">
    <name type="scientific">Rhizophora mucronata</name>
    <name type="common">Asiatic mangrove</name>
    <dbReference type="NCBI Taxonomy" id="61149"/>
    <lineage>
        <taxon>Eukaryota</taxon>
        <taxon>Viridiplantae</taxon>
        <taxon>Streptophyta</taxon>
        <taxon>Embryophyta</taxon>
        <taxon>Tracheophyta</taxon>
        <taxon>Spermatophyta</taxon>
        <taxon>Magnoliopsida</taxon>
        <taxon>eudicotyledons</taxon>
        <taxon>Gunneridae</taxon>
        <taxon>Pentapetalae</taxon>
        <taxon>rosids</taxon>
        <taxon>fabids</taxon>
        <taxon>Malpighiales</taxon>
        <taxon>Rhizophoraceae</taxon>
        <taxon>Rhizophora</taxon>
    </lineage>
</organism>
<accession>A0A2P2JPS7</accession>
<dbReference type="EMBL" id="GGEC01014987">
    <property type="protein sequence ID" value="MBW95470.1"/>
    <property type="molecule type" value="Transcribed_RNA"/>
</dbReference>
<name>A0A2P2JPS7_RHIMU</name>
<proteinExistence type="predicted"/>
<dbReference type="AlphaFoldDB" id="A0A2P2JPS7"/>
<reference evidence="1" key="1">
    <citation type="submission" date="2018-02" db="EMBL/GenBank/DDBJ databases">
        <title>Rhizophora mucronata_Transcriptome.</title>
        <authorList>
            <person name="Meera S.P."/>
            <person name="Sreeshan A."/>
            <person name="Augustine A."/>
        </authorList>
    </citation>
    <scope>NUCLEOTIDE SEQUENCE</scope>
    <source>
        <tissue evidence="1">Leaf</tissue>
    </source>
</reference>